<dbReference type="PIRSF" id="PIRSF016184">
    <property type="entry name" value="PhzC_PhzF"/>
    <property type="match status" value="1"/>
</dbReference>
<dbReference type="SUPFAM" id="SSF54506">
    <property type="entry name" value="Diaminopimelate epimerase-like"/>
    <property type="match status" value="1"/>
</dbReference>
<dbReference type="EMBL" id="JACBYQ010000001">
    <property type="protein sequence ID" value="NYE93892.1"/>
    <property type="molecule type" value="Genomic_DNA"/>
</dbReference>
<name>A0A7Y9S627_9MICC</name>
<keyword evidence="2" id="KW-0413">Isomerase</keyword>
<dbReference type="PANTHER" id="PTHR13774">
    <property type="entry name" value="PHENAZINE BIOSYNTHESIS PROTEIN"/>
    <property type="match status" value="1"/>
</dbReference>
<dbReference type="Pfam" id="PF02567">
    <property type="entry name" value="PhzC-PhzF"/>
    <property type="match status" value="1"/>
</dbReference>
<reference evidence="2 3" key="1">
    <citation type="submission" date="2020-07" db="EMBL/GenBank/DDBJ databases">
        <title>Sequencing the genomes of 1000 actinobacteria strains.</title>
        <authorList>
            <person name="Klenk H.-P."/>
        </authorList>
    </citation>
    <scope>NUCLEOTIDE SEQUENCE [LARGE SCALE GENOMIC DNA]</scope>
    <source>
        <strain evidence="2 3">DSM 102047</strain>
    </source>
</reference>
<dbReference type="InterPro" id="IPR003719">
    <property type="entry name" value="Phenazine_PhzF-like"/>
</dbReference>
<organism evidence="2 3">
    <name type="scientific">Psychromicrobium silvestre</name>
    <dbReference type="NCBI Taxonomy" id="1645614"/>
    <lineage>
        <taxon>Bacteria</taxon>
        <taxon>Bacillati</taxon>
        <taxon>Actinomycetota</taxon>
        <taxon>Actinomycetes</taxon>
        <taxon>Micrococcales</taxon>
        <taxon>Micrococcaceae</taxon>
        <taxon>Psychromicrobium</taxon>
    </lineage>
</organism>
<dbReference type="RefSeq" id="WP_179387731.1">
    <property type="nucleotide sequence ID" value="NZ_JACBYQ010000001.1"/>
</dbReference>
<dbReference type="Gene3D" id="3.10.310.10">
    <property type="entry name" value="Diaminopimelate Epimerase, Chain A, domain 1"/>
    <property type="match status" value="2"/>
</dbReference>
<accession>A0A7Y9S627</accession>
<sequence>MEFDFVTVDVFTGSRFGGNPLAVFTDAQGMSDELMQSFAAEFNLSETAFVLPPEDPANTARLRIFGKKSEMPFAGHPSVGAAFVLATRGLDQDGAIRFELPAGLTTVTVQRDAAGTVLSAGVTAPQPLSLGAKLAAESIAACAGLSAEDVVLSAHSPVLASMGNAFILAQVTPEALARARPDLSAFQAAQAANPQPGGRFSLHLYAREGSLLRARMFAPLSGTPEDPATGSANTPLAGLLYSLSGGKESEFDVVQGLELGRPSQLRVTAWDSGQGIRAAVSGSCVRVLRGTASV</sequence>
<dbReference type="GO" id="GO:0005737">
    <property type="term" value="C:cytoplasm"/>
    <property type="evidence" value="ECO:0007669"/>
    <property type="project" value="TreeGrafter"/>
</dbReference>
<proteinExistence type="predicted"/>
<dbReference type="PANTHER" id="PTHR13774:SF32">
    <property type="entry name" value="ANTISENSE-ENHANCING SEQUENCE 1"/>
    <property type="match status" value="1"/>
</dbReference>
<dbReference type="Proteomes" id="UP000521748">
    <property type="component" value="Unassembled WGS sequence"/>
</dbReference>
<protein>
    <submittedName>
        <fullName evidence="2">Trans-2,3-dihydro-3-hydroxyanthranilate isomerase</fullName>
        <ecNumber evidence="2">5.3.3.17</ecNumber>
    </submittedName>
</protein>
<keyword evidence="3" id="KW-1185">Reference proteome</keyword>
<comment type="caution">
    <text evidence="2">The sequence shown here is derived from an EMBL/GenBank/DDBJ whole genome shotgun (WGS) entry which is preliminary data.</text>
</comment>
<dbReference type="EC" id="5.3.3.17" evidence="2"/>
<dbReference type="GO" id="GO:0102943">
    <property type="term" value="F:trans-2,3-dihydro-3-hydroxy-anthranilate isomerase activity"/>
    <property type="evidence" value="ECO:0007669"/>
    <property type="project" value="UniProtKB-EC"/>
</dbReference>
<dbReference type="NCBIfam" id="TIGR00654">
    <property type="entry name" value="PhzF_family"/>
    <property type="match status" value="1"/>
</dbReference>
<evidence type="ECO:0000313" key="2">
    <source>
        <dbReference type="EMBL" id="NYE93892.1"/>
    </source>
</evidence>
<gene>
    <name evidence="2" type="ORF">FHU41_000113</name>
</gene>
<dbReference type="AlphaFoldDB" id="A0A7Y9S627"/>
<feature type="active site" evidence="1">
    <location>
        <position position="46"/>
    </location>
</feature>
<evidence type="ECO:0000256" key="1">
    <source>
        <dbReference type="PIRSR" id="PIRSR016184-1"/>
    </source>
</evidence>
<evidence type="ECO:0000313" key="3">
    <source>
        <dbReference type="Proteomes" id="UP000521748"/>
    </source>
</evidence>